<name>A0A0E0ID49_ORYNI</name>
<keyword evidence="1" id="KW-0472">Membrane</keyword>
<organism evidence="2">
    <name type="scientific">Oryza nivara</name>
    <name type="common">Indian wild rice</name>
    <name type="synonym">Oryza sativa f. spontanea</name>
    <dbReference type="NCBI Taxonomy" id="4536"/>
    <lineage>
        <taxon>Eukaryota</taxon>
        <taxon>Viridiplantae</taxon>
        <taxon>Streptophyta</taxon>
        <taxon>Embryophyta</taxon>
        <taxon>Tracheophyta</taxon>
        <taxon>Spermatophyta</taxon>
        <taxon>Magnoliopsida</taxon>
        <taxon>Liliopsida</taxon>
        <taxon>Poales</taxon>
        <taxon>Poaceae</taxon>
        <taxon>BOP clade</taxon>
        <taxon>Oryzoideae</taxon>
        <taxon>Oryzeae</taxon>
        <taxon>Oryzinae</taxon>
        <taxon>Oryza</taxon>
    </lineage>
</organism>
<proteinExistence type="predicted"/>
<evidence type="ECO:0000313" key="2">
    <source>
        <dbReference type="EnsemblPlants" id="ONIVA08G19400.1"/>
    </source>
</evidence>
<dbReference type="EnsemblPlants" id="ONIVA08G19400.1">
    <property type="protein sequence ID" value="ONIVA08G19400.1"/>
    <property type="gene ID" value="ONIVA08G19400"/>
</dbReference>
<sequence>MTSINCNPATLHRSPINRPIQSYSVLIEGRGEEREMDVVTFGVVVGILVLLFVLVLVVTIEGVCKRRSSS</sequence>
<accession>A0A0E0ID49</accession>
<keyword evidence="1" id="KW-0812">Transmembrane</keyword>
<dbReference type="Gramene" id="ONIVA08G19400.1">
    <property type="protein sequence ID" value="ONIVA08G19400.1"/>
    <property type="gene ID" value="ONIVA08G19400"/>
</dbReference>
<dbReference type="HOGENOM" id="CLU_2762173_0_0_1"/>
<keyword evidence="3" id="KW-1185">Reference proteome</keyword>
<keyword evidence="1" id="KW-1133">Transmembrane helix</keyword>
<feature type="transmembrane region" description="Helical" evidence="1">
    <location>
        <begin position="38"/>
        <end position="60"/>
    </location>
</feature>
<evidence type="ECO:0000313" key="3">
    <source>
        <dbReference type="Proteomes" id="UP000006591"/>
    </source>
</evidence>
<protein>
    <submittedName>
        <fullName evidence="2">Uncharacterized protein</fullName>
    </submittedName>
</protein>
<dbReference type="AlphaFoldDB" id="A0A0E0ID49"/>
<reference evidence="2" key="1">
    <citation type="submission" date="2015-04" db="UniProtKB">
        <authorList>
            <consortium name="EnsemblPlants"/>
        </authorList>
    </citation>
    <scope>IDENTIFICATION</scope>
    <source>
        <strain evidence="2">SL10</strain>
    </source>
</reference>
<evidence type="ECO:0000256" key="1">
    <source>
        <dbReference type="SAM" id="Phobius"/>
    </source>
</evidence>
<dbReference type="Proteomes" id="UP000006591">
    <property type="component" value="Chromosome 8"/>
</dbReference>
<reference evidence="2" key="2">
    <citation type="submission" date="2018-04" db="EMBL/GenBank/DDBJ databases">
        <title>OnivRS2 (Oryza nivara Reference Sequence Version 2).</title>
        <authorList>
            <person name="Zhang J."/>
            <person name="Kudrna D."/>
            <person name="Lee S."/>
            <person name="Talag J."/>
            <person name="Rajasekar S."/>
            <person name="Welchert J."/>
            <person name="Hsing Y.-I."/>
            <person name="Wing R.A."/>
        </authorList>
    </citation>
    <scope>NUCLEOTIDE SEQUENCE [LARGE SCALE GENOMIC DNA]</scope>
    <source>
        <strain evidence="2">SL10</strain>
    </source>
</reference>